<reference evidence="9" key="1">
    <citation type="submission" date="2015-06" db="UniProtKB">
        <authorList>
            <consortium name="EnsemblPlants"/>
        </authorList>
    </citation>
    <scope>IDENTIFICATION</scope>
</reference>
<dbReference type="GO" id="GO:0071555">
    <property type="term" value="P:cell wall organization"/>
    <property type="evidence" value="ECO:0007669"/>
    <property type="project" value="UniProtKB-KW"/>
</dbReference>
<dbReference type="Pfam" id="PF00295">
    <property type="entry name" value="Glyco_hydro_28"/>
    <property type="match status" value="2"/>
</dbReference>
<keyword evidence="3" id="KW-0134">Cell wall</keyword>
<dbReference type="SUPFAM" id="SSF51126">
    <property type="entry name" value="Pectin lyase-like"/>
    <property type="match status" value="1"/>
</dbReference>
<keyword evidence="7" id="KW-0961">Cell wall biogenesis/degradation</keyword>
<dbReference type="InterPro" id="IPR000743">
    <property type="entry name" value="Glyco_hydro_28"/>
</dbReference>
<dbReference type="SMART" id="SM00710">
    <property type="entry name" value="PbH1"/>
    <property type="match status" value="6"/>
</dbReference>
<comment type="subcellular location">
    <subcellularLocation>
        <location evidence="1">Secreted</location>
        <location evidence="1">Cell wall</location>
    </subcellularLocation>
</comment>
<comment type="similarity">
    <text evidence="2 8">Belongs to the glycosyl hydrolase 28 family.</text>
</comment>
<evidence type="ECO:0000256" key="8">
    <source>
        <dbReference type="RuleBase" id="RU361169"/>
    </source>
</evidence>
<accession>M8AZX0</accession>
<dbReference type="InterPro" id="IPR012334">
    <property type="entry name" value="Pectin_lyas_fold"/>
</dbReference>
<proteinExistence type="inferred from homology"/>
<dbReference type="GO" id="GO:0004650">
    <property type="term" value="F:polygalacturonase activity"/>
    <property type="evidence" value="ECO:0007669"/>
    <property type="project" value="InterPro"/>
</dbReference>
<evidence type="ECO:0000313" key="9">
    <source>
        <dbReference type="EnsemblPlants" id="EMT07261"/>
    </source>
</evidence>
<sequence length="620" mass="66488">MAALNKVSSVPTPTRQSVLWLGMDLESNLFKQGLCSGECILLVDLCPRASSLRRRLLQRRRGAWEILKERMQIVVCIDGIWKMVDRVLDLEFDGVTGVLPWSNSFNGNDFAFGKPPSRSARLHISNGAASSSGVERQVTGVGVKVRDFFSLVYSFTSWLAFLCAKASVLLMVHFCQGASTGEAMLRRQPRYFDDVVTTCSDGCEDVTTNRNGGVFQTVTKMSGHRLSLLLVALTALLALTTAAEYNVVDYGARPDGGADSAGAFLAAWGAACNDTGRSGSRPVLRVPAGRVLLSQAYFKGPCRSAGVVVAIDKNGTVFAPPAVDSRAWIMFHHADGLAIRGGTLDGQGQEYWACKKTLNISQSKGVSVKQLTLLNSKVFHMAIFDCTGVTVQGIRIIAPANSPNTNGIHVSHSRHVRILNTTIGTGDDCVSLGPGTSNVLIRDIECGPGHGISLRNVIALVLCIHWMDDRSIGSLGWQDGEEGVRNVTVDRAVLTGTTNGLRIKTWAMPNSGSVTNVSFSRVTMNRVANPILVDQNYCPRKVDCAGNSSGVQISNISYTDIEGSSATPVAVKFNCSGTNPCSGIKLRNIRLTYKHKRPAQAKCGNAGGSASGEVRPPSCF</sequence>
<dbReference type="Gene3D" id="2.160.20.10">
    <property type="entry name" value="Single-stranded right-handed beta-helix, Pectin lyase-like"/>
    <property type="match status" value="1"/>
</dbReference>
<dbReference type="GO" id="GO:0005975">
    <property type="term" value="P:carbohydrate metabolic process"/>
    <property type="evidence" value="ECO:0007669"/>
    <property type="project" value="InterPro"/>
</dbReference>
<keyword evidence="4" id="KW-0964">Secreted</keyword>
<dbReference type="PANTHER" id="PTHR31375">
    <property type="match status" value="1"/>
</dbReference>
<dbReference type="EnsemblPlants" id="EMT07261">
    <property type="protein sequence ID" value="EMT07261"/>
    <property type="gene ID" value="F775_03358"/>
</dbReference>
<keyword evidence="6 8" id="KW-0326">Glycosidase</keyword>
<dbReference type="AlphaFoldDB" id="M8AZX0"/>
<evidence type="ECO:0000256" key="7">
    <source>
        <dbReference type="ARBA" id="ARBA00023316"/>
    </source>
</evidence>
<dbReference type="InterPro" id="IPR006626">
    <property type="entry name" value="PbH1"/>
</dbReference>
<keyword evidence="5 8" id="KW-0378">Hydrolase</keyword>
<protein>
    <submittedName>
        <fullName evidence="9">Polygalacturonase</fullName>
    </submittedName>
</protein>
<evidence type="ECO:0000256" key="6">
    <source>
        <dbReference type="ARBA" id="ARBA00023295"/>
    </source>
</evidence>
<evidence type="ECO:0000256" key="2">
    <source>
        <dbReference type="ARBA" id="ARBA00008834"/>
    </source>
</evidence>
<organism evidence="9">
    <name type="scientific">Aegilops tauschii</name>
    <name type="common">Tausch's goatgrass</name>
    <name type="synonym">Aegilops squarrosa</name>
    <dbReference type="NCBI Taxonomy" id="37682"/>
    <lineage>
        <taxon>Eukaryota</taxon>
        <taxon>Viridiplantae</taxon>
        <taxon>Streptophyta</taxon>
        <taxon>Embryophyta</taxon>
        <taxon>Tracheophyta</taxon>
        <taxon>Spermatophyta</taxon>
        <taxon>Magnoliopsida</taxon>
        <taxon>Liliopsida</taxon>
        <taxon>Poales</taxon>
        <taxon>Poaceae</taxon>
        <taxon>BOP clade</taxon>
        <taxon>Pooideae</taxon>
        <taxon>Triticodae</taxon>
        <taxon>Triticeae</taxon>
        <taxon>Triticinae</taxon>
        <taxon>Aegilops</taxon>
    </lineage>
</organism>
<dbReference type="FunFam" id="2.160.20.10:FF:000111">
    <property type="entry name" value="Pectin lyase-like superfamily protein"/>
    <property type="match status" value="1"/>
</dbReference>
<evidence type="ECO:0000256" key="4">
    <source>
        <dbReference type="ARBA" id="ARBA00022525"/>
    </source>
</evidence>
<name>M8AZX0_AEGTA</name>
<evidence type="ECO:0000256" key="3">
    <source>
        <dbReference type="ARBA" id="ARBA00022512"/>
    </source>
</evidence>
<evidence type="ECO:0000256" key="5">
    <source>
        <dbReference type="ARBA" id="ARBA00022801"/>
    </source>
</evidence>
<evidence type="ECO:0000256" key="1">
    <source>
        <dbReference type="ARBA" id="ARBA00004191"/>
    </source>
</evidence>
<dbReference type="InterPro" id="IPR011050">
    <property type="entry name" value="Pectin_lyase_fold/virulence"/>
</dbReference>